<evidence type="ECO:0000259" key="7">
    <source>
        <dbReference type="PROSITE" id="PS51194"/>
    </source>
</evidence>
<evidence type="ECO:0000313" key="10">
    <source>
        <dbReference type="Proteomes" id="UP000006078"/>
    </source>
</evidence>
<reference evidence="9 10" key="2">
    <citation type="submission" date="2012-08" db="EMBL/GenBank/DDBJ databases">
        <title>The Genome Sequence of Turicella otitidis ATCC 51513.</title>
        <authorList>
            <consortium name="The Broad Institute Genome Sequencing Platform"/>
            <person name="Earl A."/>
            <person name="Ward D."/>
            <person name="Feldgarden M."/>
            <person name="Gevers D."/>
            <person name="Huys G."/>
            <person name="Walker B."/>
            <person name="Young S.K."/>
            <person name="Zeng Q."/>
            <person name="Gargeya S."/>
            <person name="Fitzgerald M."/>
            <person name="Haas B."/>
            <person name="Abouelleil A."/>
            <person name="Alvarado L."/>
            <person name="Arachchi H.M."/>
            <person name="Berlin A.M."/>
            <person name="Chapman S.B."/>
            <person name="Goldberg J."/>
            <person name="Griggs A."/>
            <person name="Gujja S."/>
            <person name="Hansen M."/>
            <person name="Howarth C."/>
            <person name="Imamovic A."/>
            <person name="Larimer J."/>
            <person name="McCowen C."/>
            <person name="Montmayeur A."/>
            <person name="Murphy C."/>
            <person name="Neiman D."/>
            <person name="Pearson M."/>
            <person name="Priest M."/>
            <person name="Roberts A."/>
            <person name="Saif S."/>
            <person name="Shea T."/>
            <person name="Sisk P."/>
            <person name="Sykes S."/>
            <person name="Wortman J."/>
            <person name="Nusbaum C."/>
            <person name="Birren B."/>
        </authorList>
    </citation>
    <scope>NUCLEOTIDE SEQUENCE [LARGE SCALE GENOMIC DNA]</scope>
    <source>
        <strain evidence="9 10">ATCC 51513</strain>
    </source>
</reference>
<keyword evidence="2 8" id="KW-0378">Hydrolase</keyword>
<keyword evidence="1" id="KW-0547">Nucleotide-binding</keyword>
<keyword evidence="3 8" id="KW-0347">Helicase</keyword>
<dbReference type="EC" id="3.6.1.-" evidence="8"/>
<keyword evidence="10" id="KW-1185">Reference proteome</keyword>
<proteinExistence type="predicted"/>
<evidence type="ECO:0000259" key="6">
    <source>
        <dbReference type="PROSITE" id="PS51192"/>
    </source>
</evidence>
<dbReference type="OrthoDB" id="3229913at2"/>
<dbReference type="SUPFAM" id="SSF52540">
    <property type="entry name" value="P-loop containing nucleoside triphosphate hydrolases"/>
    <property type="match status" value="1"/>
</dbReference>
<dbReference type="PANTHER" id="PTHR12131:SF1">
    <property type="entry name" value="ATP-DEPENDENT RNA HELICASE SUPV3L1, MITOCHONDRIAL-RELATED"/>
    <property type="match status" value="1"/>
</dbReference>
<evidence type="ECO:0000256" key="2">
    <source>
        <dbReference type="ARBA" id="ARBA00022801"/>
    </source>
</evidence>
<evidence type="ECO:0000256" key="3">
    <source>
        <dbReference type="ARBA" id="ARBA00022806"/>
    </source>
</evidence>
<evidence type="ECO:0000256" key="1">
    <source>
        <dbReference type="ARBA" id="ARBA00022741"/>
    </source>
</evidence>
<accession>I7KIW1</accession>
<evidence type="ECO:0000313" key="11">
    <source>
        <dbReference type="Proteomes" id="UP000011016"/>
    </source>
</evidence>
<dbReference type="GO" id="GO:0004386">
    <property type="term" value="F:helicase activity"/>
    <property type="evidence" value="ECO:0007669"/>
    <property type="project" value="UniProtKB-KW"/>
</dbReference>
<dbReference type="eggNOG" id="COG4581">
    <property type="taxonomic scope" value="Bacteria"/>
</dbReference>
<evidence type="ECO:0000313" key="8">
    <source>
        <dbReference type="EMBL" id="CCI83175.1"/>
    </source>
</evidence>
<sequence length="851" mass="94924">MLPDLTDVPEQYVDEAIVDSFRAWAGEQGISLYPAQEEAILGLAAGDNVVLATPTGSGKSLVAAAAHFMALARGQRTFYTAPIKALVSEKFFSLCDTFGPEKVGMMTGDSTVNASAPIVCATAEIVANLALREGPHARIDQVVMDEFHYYSDPDRGWAWQVPLIELPQAQFLLMSATLGDTAALRGDLSRRTGRETDLVEGSERPVPLDFSYVDTPVHETVERALKGGQAPIYIVHFTQKEATERAQALTSLSIVSEEEKRQIAEEIGSFRFTTTFGRRLRTLVRQGIGVHHAGLLPKYRRLVERLSQKGLLKVICGTDTLGVGINVPIRTVLFTGLAKFDGRRERILNSREFHQIAGRAGRAGFDTKGTVLIEAPEHEIENARARRKTGDDPKKAKKLKLKSPRKGSVSWNRNTYDKLVAKEPEQLRSRFRVSNAMLINLLARPKQATVDEEGPVGYRVARHLLRGSHNTRAQQNDDILTAVELLRGMVTAGIVAEREVTGPAGTFPVFELAQELDGDFALNQPLAPFALAALELLDPEEPTYSLDIVSVFESILDDPRQVLVAQERAARGEAIAELKADGVDYAERMNRVEDITWPKPLTELLGDAFDTFREGAPWAKSFELSPKSVLRDMIEKAMTFSDLISAYGLARSEGVVLRYLTDCYRTLSHTLPQAYRTEEIDDILAWLGELLRQVDSSLVDEWAELADPDQPVSQERVDREVAFGVEDPDALTANRRAFRIMVRNALFRLVTLFADEREEELDRITEYLDERPDFPAAMDDYFDEFDDVDTGPEARGPGYVHIEEEGRRWPVRQILRDPDDERGYAFSGVVDLDASDEAGEVRFAELRFEEN</sequence>
<dbReference type="InterPro" id="IPR001650">
    <property type="entry name" value="Helicase_C-like"/>
</dbReference>
<dbReference type="InterPro" id="IPR021904">
    <property type="entry name" value="DUF3516"/>
</dbReference>
<dbReference type="InterPro" id="IPR014001">
    <property type="entry name" value="Helicase_ATP-bd"/>
</dbReference>
<comment type="caution">
    <text evidence="8">The sequence shown here is derived from an EMBL/GenBank/DDBJ whole genome shotgun (WGS) entry which is preliminary data.</text>
</comment>
<dbReference type="Proteomes" id="UP000006078">
    <property type="component" value="Unassembled WGS sequence"/>
</dbReference>
<evidence type="ECO:0000256" key="4">
    <source>
        <dbReference type="ARBA" id="ARBA00022840"/>
    </source>
</evidence>
<reference evidence="8 11" key="1">
    <citation type="journal article" date="2012" name="J. Bacteriol.">
        <title>Draft Genome Sequence of Turicella otitidis ATCC 51513, Isolated from Middle Ear Fluid from a Child with Otitis Media.</title>
        <authorList>
            <person name="Brinkrolf K."/>
            <person name="Schneider J."/>
            <person name="Knecht M."/>
            <person name="Ruckert C."/>
            <person name="Tauch A."/>
        </authorList>
    </citation>
    <scope>NUCLEOTIDE SEQUENCE [LARGE SCALE GENOMIC DNA]</scope>
    <source>
        <strain evidence="8 11">ATCC 51513</strain>
    </source>
</reference>
<dbReference type="GO" id="GO:0016787">
    <property type="term" value="F:hydrolase activity"/>
    <property type="evidence" value="ECO:0007669"/>
    <property type="project" value="UniProtKB-KW"/>
</dbReference>
<dbReference type="Gene3D" id="3.40.50.300">
    <property type="entry name" value="P-loop containing nucleotide triphosphate hydrolases"/>
    <property type="match status" value="2"/>
</dbReference>
<feature type="domain" description="Helicase ATP-binding" evidence="6">
    <location>
        <begin position="40"/>
        <end position="196"/>
    </location>
</feature>
<organism evidence="8 11">
    <name type="scientific">Corynebacterium otitidis ATCC 51513</name>
    <dbReference type="NCBI Taxonomy" id="883169"/>
    <lineage>
        <taxon>Bacteria</taxon>
        <taxon>Bacillati</taxon>
        <taxon>Actinomycetota</taxon>
        <taxon>Actinomycetes</taxon>
        <taxon>Mycobacteriales</taxon>
        <taxon>Corynebacteriaceae</taxon>
        <taxon>Corynebacterium</taxon>
    </lineage>
</organism>
<dbReference type="Pfam" id="PF12029">
    <property type="entry name" value="DUF3516"/>
    <property type="match status" value="1"/>
</dbReference>
<dbReference type="GO" id="GO:0005524">
    <property type="term" value="F:ATP binding"/>
    <property type="evidence" value="ECO:0007669"/>
    <property type="project" value="UniProtKB-KW"/>
</dbReference>
<dbReference type="InterPro" id="IPR027417">
    <property type="entry name" value="P-loop_NTPase"/>
</dbReference>
<feature type="compositionally biased region" description="Basic residues" evidence="5">
    <location>
        <begin position="395"/>
        <end position="405"/>
    </location>
</feature>
<dbReference type="InterPro" id="IPR050699">
    <property type="entry name" value="RNA-DNA_Helicase"/>
</dbReference>
<dbReference type="Pfam" id="PF00270">
    <property type="entry name" value="DEAD"/>
    <property type="match status" value="1"/>
</dbReference>
<dbReference type="PROSITE" id="PS51194">
    <property type="entry name" value="HELICASE_CTER"/>
    <property type="match status" value="1"/>
</dbReference>
<dbReference type="EMBL" id="CAJZ01000059">
    <property type="protein sequence ID" value="CCI83175.1"/>
    <property type="molecule type" value="Genomic_DNA"/>
</dbReference>
<dbReference type="HOGENOM" id="CLU_017075_0_0_11"/>
<feature type="region of interest" description="Disordered" evidence="5">
    <location>
        <begin position="381"/>
        <end position="410"/>
    </location>
</feature>
<dbReference type="EMBL" id="AHAE01000003">
    <property type="protein sequence ID" value="EJZ83010.1"/>
    <property type="molecule type" value="Genomic_DNA"/>
</dbReference>
<dbReference type="GO" id="GO:0003676">
    <property type="term" value="F:nucleic acid binding"/>
    <property type="evidence" value="ECO:0007669"/>
    <property type="project" value="InterPro"/>
</dbReference>
<dbReference type="Proteomes" id="UP000011016">
    <property type="component" value="Unassembled WGS sequence"/>
</dbReference>
<dbReference type="PATRIC" id="fig|883169.3.peg.47"/>
<dbReference type="PROSITE" id="PS51192">
    <property type="entry name" value="HELICASE_ATP_BIND_1"/>
    <property type="match status" value="1"/>
</dbReference>
<dbReference type="RefSeq" id="WP_004599939.1">
    <property type="nucleotide sequence ID" value="NZ_HF541865.1"/>
</dbReference>
<gene>
    <name evidence="8" type="ORF">BN46_0427</name>
    <name evidence="9" type="ORF">HMPREF9719_00049</name>
</gene>
<evidence type="ECO:0000256" key="5">
    <source>
        <dbReference type="SAM" id="MobiDB-lite"/>
    </source>
</evidence>
<dbReference type="AlphaFoldDB" id="I7KIW1"/>
<feature type="domain" description="Helicase C-terminal" evidence="7">
    <location>
        <begin position="212"/>
        <end position="405"/>
    </location>
</feature>
<name>I7KIW1_9CORY</name>
<keyword evidence="4" id="KW-0067">ATP-binding</keyword>
<dbReference type="PANTHER" id="PTHR12131">
    <property type="entry name" value="ATP-DEPENDENT RNA AND DNA HELICASE"/>
    <property type="match status" value="1"/>
</dbReference>
<dbReference type="InterPro" id="IPR011545">
    <property type="entry name" value="DEAD/DEAH_box_helicase_dom"/>
</dbReference>
<dbReference type="SMART" id="SM00490">
    <property type="entry name" value="HELICc"/>
    <property type="match status" value="1"/>
</dbReference>
<feature type="compositionally biased region" description="Basic and acidic residues" evidence="5">
    <location>
        <begin position="381"/>
        <end position="394"/>
    </location>
</feature>
<evidence type="ECO:0000313" key="9">
    <source>
        <dbReference type="EMBL" id="EJZ83010.1"/>
    </source>
</evidence>
<dbReference type="Pfam" id="PF00271">
    <property type="entry name" value="Helicase_C"/>
    <property type="match status" value="1"/>
</dbReference>
<dbReference type="STRING" id="29321.AAV33_03820"/>
<dbReference type="SMART" id="SM00487">
    <property type="entry name" value="DEXDc"/>
    <property type="match status" value="1"/>
</dbReference>
<protein>
    <submittedName>
        <fullName evidence="8">Uncharacterized helicase C17H9.02</fullName>
        <ecNumber evidence="8">3.6.1.-</ecNumber>
    </submittedName>
</protein>